<reference evidence="2" key="2">
    <citation type="submission" date="2020-05" db="UniProtKB">
        <authorList>
            <consortium name="EnsemblMetazoa"/>
        </authorList>
    </citation>
    <scope>IDENTIFICATION</scope>
    <source>
        <strain evidence="2">wikel</strain>
    </source>
</reference>
<evidence type="ECO:0000313" key="1">
    <source>
        <dbReference type="EMBL" id="EEC05595.1"/>
    </source>
</evidence>
<organism>
    <name type="scientific">Ixodes scapularis</name>
    <name type="common">Black-legged tick</name>
    <name type="synonym">Deer tick</name>
    <dbReference type="NCBI Taxonomy" id="6945"/>
    <lineage>
        <taxon>Eukaryota</taxon>
        <taxon>Metazoa</taxon>
        <taxon>Ecdysozoa</taxon>
        <taxon>Arthropoda</taxon>
        <taxon>Chelicerata</taxon>
        <taxon>Arachnida</taxon>
        <taxon>Acari</taxon>
        <taxon>Parasitiformes</taxon>
        <taxon>Ixodida</taxon>
        <taxon>Ixodoidea</taxon>
        <taxon>Ixodidae</taxon>
        <taxon>Ixodinae</taxon>
        <taxon>Ixodes</taxon>
    </lineage>
</organism>
<dbReference type="HOGENOM" id="CLU_1205945_0_0_1"/>
<dbReference type="EnsemblMetazoa" id="ISCW004761-RA">
    <property type="protein sequence ID" value="ISCW004761-PA"/>
    <property type="gene ID" value="ISCW004761"/>
</dbReference>
<dbReference type="EMBL" id="DS706671">
    <property type="protein sequence ID" value="EEC05595.1"/>
    <property type="molecule type" value="Genomic_DNA"/>
</dbReference>
<keyword evidence="3" id="KW-1185">Reference proteome</keyword>
<accession>B7PG73</accession>
<dbReference type="EMBL" id="ABJB010328260">
    <property type="status" value="NOT_ANNOTATED_CDS"/>
    <property type="molecule type" value="Genomic_DNA"/>
</dbReference>
<dbReference type="VEuPathDB" id="VectorBase:ISCW004761"/>
<dbReference type="Proteomes" id="UP000001555">
    <property type="component" value="Unassembled WGS sequence"/>
</dbReference>
<protein>
    <submittedName>
        <fullName evidence="1 2">Uncharacterized protein</fullName>
    </submittedName>
</protein>
<proteinExistence type="predicted"/>
<name>B7PG73_IXOSC</name>
<dbReference type="InParanoid" id="B7PG73"/>
<dbReference type="AlphaFoldDB" id="B7PG73"/>
<dbReference type="PaxDb" id="6945-B7PG73"/>
<reference evidence="1 3" key="1">
    <citation type="submission" date="2008-03" db="EMBL/GenBank/DDBJ databases">
        <title>Annotation of Ixodes scapularis.</title>
        <authorList>
            <consortium name="Ixodes scapularis Genome Project Consortium"/>
            <person name="Caler E."/>
            <person name="Hannick L.I."/>
            <person name="Bidwell S."/>
            <person name="Joardar V."/>
            <person name="Thiagarajan M."/>
            <person name="Amedeo P."/>
            <person name="Galinsky K.J."/>
            <person name="Schobel S."/>
            <person name="Inman J."/>
            <person name="Hostetler J."/>
            <person name="Miller J."/>
            <person name="Hammond M."/>
            <person name="Megy K."/>
            <person name="Lawson D."/>
            <person name="Kodira C."/>
            <person name="Sutton G."/>
            <person name="Meyer J."/>
            <person name="Hill C.A."/>
            <person name="Birren B."/>
            <person name="Nene V."/>
            <person name="Collins F."/>
            <person name="Alarcon-Chaidez F."/>
            <person name="Wikel S."/>
            <person name="Strausberg R."/>
        </authorList>
    </citation>
    <scope>NUCLEOTIDE SEQUENCE [LARGE SCALE GENOMIC DNA]</scope>
    <source>
        <strain evidence="3">Wikel</strain>
        <strain evidence="1">Wikel colony</strain>
    </source>
</reference>
<evidence type="ECO:0000313" key="2">
    <source>
        <dbReference type="EnsemblMetazoa" id="ISCW004761-PA"/>
    </source>
</evidence>
<gene>
    <name evidence="1" type="ORF">IscW_ISCW004761</name>
</gene>
<evidence type="ECO:0000313" key="3">
    <source>
        <dbReference type="Proteomes" id="UP000001555"/>
    </source>
</evidence>
<sequence length="230" mass="24975">MPPTTFDALLQLTGPAIERKVTPFCDPISAHDRLGITVRNEGTHAHLARGHYLLPYDFVAFDHQPPRPEIMALQDVLDGVAVDTATAEHRREAELLHWLISVGHSRATLQAPVGLCSDDVFAVTAGLMSELQTTSSVGSGGKRVLGSRAFGILSRLTCSDVRRSSTLEIRSYRTTSTPLGVKISTTQLEPWLMKPSSDSTEVGLNSYEPRQATEQGATWPALSQAQSNNV</sequence>